<dbReference type="Gene3D" id="3.40.630.40">
    <property type="entry name" value="Zn-dependent exopeptidases"/>
    <property type="match status" value="1"/>
</dbReference>
<dbReference type="Pfam" id="PF05013">
    <property type="entry name" value="FGase"/>
    <property type="match status" value="1"/>
</dbReference>
<dbReference type="SUPFAM" id="SSF53187">
    <property type="entry name" value="Zn-dependent exopeptidases"/>
    <property type="match status" value="1"/>
</dbReference>
<name>A0ABW4R4D2_9RHOB</name>
<dbReference type="EMBL" id="JBHUEN010000006">
    <property type="protein sequence ID" value="MFD1880564.1"/>
    <property type="molecule type" value="Genomic_DNA"/>
</dbReference>
<reference evidence="2" key="1">
    <citation type="journal article" date="2019" name="Int. J. Syst. Evol. Microbiol.">
        <title>The Global Catalogue of Microorganisms (GCM) 10K type strain sequencing project: providing services to taxonomists for standard genome sequencing and annotation.</title>
        <authorList>
            <consortium name="The Broad Institute Genomics Platform"/>
            <consortium name="The Broad Institute Genome Sequencing Center for Infectious Disease"/>
            <person name="Wu L."/>
            <person name="Ma J."/>
        </authorList>
    </citation>
    <scope>NUCLEOTIDE SEQUENCE [LARGE SCALE GENOMIC DNA]</scope>
    <source>
        <strain evidence="2">CCUG 56029</strain>
    </source>
</reference>
<gene>
    <name evidence="1" type="ORF">ACFSCT_02395</name>
</gene>
<dbReference type="InterPro" id="IPR007709">
    <property type="entry name" value="N-FG_amidohydro"/>
</dbReference>
<dbReference type="RefSeq" id="WP_379139839.1">
    <property type="nucleotide sequence ID" value="NZ_JBHUEN010000006.1"/>
</dbReference>
<protein>
    <submittedName>
        <fullName evidence="1">N-formylglutamate amidohydrolase</fullName>
    </submittedName>
</protein>
<organism evidence="1 2">
    <name type="scientific">Paracoccus pacificus</name>
    <dbReference type="NCBI Taxonomy" id="1463598"/>
    <lineage>
        <taxon>Bacteria</taxon>
        <taxon>Pseudomonadati</taxon>
        <taxon>Pseudomonadota</taxon>
        <taxon>Alphaproteobacteria</taxon>
        <taxon>Rhodobacterales</taxon>
        <taxon>Paracoccaceae</taxon>
        <taxon>Paracoccus</taxon>
    </lineage>
</organism>
<proteinExistence type="predicted"/>
<dbReference type="Proteomes" id="UP001597213">
    <property type="component" value="Unassembled WGS sequence"/>
</dbReference>
<evidence type="ECO:0000313" key="1">
    <source>
        <dbReference type="EMBL" id="MFD1880564.1"/>
    </source>
</evidence>
<evidence type="ECO:0000313" key="2">
    <source>
        <dbReference type="Proteomes" id="UP001597213"/>
    </source>
</evidence>
<comment type="caution">
    <text evidence="1">The sequence shown here is derived from an EMBL/GenBank/DDBJ whole genome shotgun (WGS) entry which is preliminary data.</text>
</comment>
<accession>A0ABW4R4D2</accession>
<sequence length="289" mass="31202">MRHQPPKRTYDLTYPANWTSGVILASPHSGCEYPDWFLAESNLDERLLRSSEDAFVDRLVASAPDAGAALLTARVPRAVVDLNRAADELDPVLVQGVRSTVPGPRILAGLGVLPRVVAGGRAIHRAPLTRAEADRRIQELWHPYHAALAQVIARARAHFGAAILIDMHSMPRESLSDLPRPHPEVVLGDRHGSSAAHQITTAVADAFTAEGFQVARNTPFAGAYIASHYGRPSNRVHAIQVEIDRSLYMDEQGIQPLPGFDAFAARIGAVIGRLARLGNAGNTLPIAAE</sequence>
<keyword evidence="2" id="KW-1185">Reference proteome</keyword>